<sequence length="147" mass="15749">MTHLNTRPHPFVLLVLAAVSTGLLTAGLTPPPVAASTDLTNPSAPQSPSLLQTITIASDEEVNEQLLWYNANGRPRHQFEVRLTEHNAQDGRWTGSLALTPTDDRRDTHRVVFISGGEVAHCTVTSGTRTVATGDAEGPAAMAVCQW</sequence>
<dbReference type="AlphaFoldDB" id="A0A3N4GWX2"/>
<evidence type="ECO:0000256" key="1">
    <source>
        <dbReference type="SAM" id="SignalP"/>
    </source>
</evidence>
<proteinExistence type="predicted"/>
<comment type="caution">
    <text evidence="2">The sequence shown here is derived from an EMBL/GenBank/DDBJ whole genome shotgun (WGS) entry which is preliminary data.</text>
</comment>
<keyword evidence="3" id="KW-1185">Reference proteome</keyword>
<protein>
    <recommendedName>
        <fullName evidence="4">Secreted protein</fullName>
    </recommendedName>
</protein>
<accession>A0A3N4GWX2</accession>
<organism evidence="2 3">
    <name type="scientific">Gordonia oryzae</name>
    <dbReference type="NCBI Taxonomy" id="2487349"/>
    <lineage>
        <taxon>Bacteria</taxon>
        <taxon>Bacillati</taxon>
        <taxon>Actinomycetota</taxon>
        <taxon>Actinomycetes</taxon>
        <taxon>Mycobacteriales</taxon>
        <taxon>Gordoniaceae</taxon>
        <taxon>Gordonia</taxon>
    </lineage>
</organism>
<evidence type="ECO:0000313" key="2">
    <source>
        <dbReference type="EMBL" id="RPA65196.1"/>
    </source>
</evidence>
<reference evidence="2 3" key="1">
    <citation type="submission" date="2018-11" db="EMBL/GenBank/DDBJ databases">
        <title>Draft genome sequence of Gordonia sp. RS15-1S isolated from rice stems.</title>
        <authorList>
            <person name="Muangham S."/>
        </authorList>
    </citation>
    <scope>NUCLEOTIDE SEQUENCE [LARGE SCALE GENOMIC DNA]</scope>
    <source>
        <strain evidence="2 3">RS15-1S</strain>
    </source>
</reference>
<gene>
    <name evidence="2" type="ORF">EF294_04900</name>
</gene>
<evidence type="ECO:0000313" key="3">
    <source>
        <dbReference type="Proteomes" id="UP000267536"/>
    </source>
</evidence>
<feature type="chain" id="PRO_5018264993" description="Secreted protein" evidence="1">
    <location>
        <begin position="36"/>
        <end position="147"/>
    </location>
</feature>
<dbReference type="RefSeq" id="WP_123926160.1">
    <property type="nucleotide sequence ID" value="NZ_JBPSDP010000003.1"/>
</dbReference>
<dbReference type="Proteomes" id="UP000267536">
    <property type="component" value="Unassembled WGS sequence"/>
</dbReference>
<dbReference type="EMBL" id="RKMH01000003">
    <property type="protein sequence ID" value="RPA65196.1"/>
    <property type="molecule type" value="Genomic_DNA"/>
</dbReference>
<dbReference type="OrthoDB" id="4381297at2"/>
<name>A0A3N4GWX2_9ACTN</name>
<feature type="signal peptide" evidence="1">
    <location>
        <begin position="1"/>
        <end position="35"/>
    </location>
</feature>
<evidence type="ECO:0008006" key="4">
    <source>
        <dbReference type="Google" id="ProtNLM"/>
    </source>
</evidence>
<keyword evidence="1" id="KW-0732">Signal</keyword>